<dbReference type="SUPFAM" id="SSF55666">
    <property type="entry name" value="Ribonuclease PH domain 2-like"/>
    <property type="match status" value="1"/>
</dbReference>
<evidence type="ECO:0000313" key="3">
    <source>
        <dbReference type="Proteomes" id="UP000054359"/>
    </source>
</evidence>
<proteinExistence type="predicted"/>
<organism evidence="2 3">
    <name type="scientific">Stegodyphus mimosarum</name>
    <name type="common">African social velvet spider</name>
    <dbReference type="NCBI Taxonomy" id="407821"/>
    <lineage>
        <taxon>Eukaryota</taxon>
        <taxon>Metazoa</taxon>
        <taxon>Ecdysozoa</taxon>
        <taxon>Arthropoda</taxon>
        <taxon>Chelicerata</taxon>
        <taxon>Arachnida</taxon>
        <taxon>Araneae</taxon>
        <taxon>Araneomorphae</taxon>
        <taxon>Entelegynae</taxon>
        <taxon>Eresoidea</taxon>
        <taxon>Eresidae</taxon>
        <taxon>Stegodyphus</taxon>
    </lineage>
</organism>
<accession>A0A087TVW5</accession>
<dbReference type="InterPro" id="IPR015847">
    <property type="entry name" value="ExoRNase_PH_dom2"/>
</dbReference>
<sequence length="80" mass="8656">EFIVDATNEEEACSKCKLVLAVSLTDTVLLKQVSGPGSLHLESIQDSIEAGQELGLAVQKKLMEVLQSEKNLAQKTKCLL</sequence>
<dbReference type="InterPro" id="IPR036345">
    <property type="entry name" value="ExoRNase_PH_dom2_sf"/>
</dbReference>
<evidence type="ECO:0000259" key="1">
    <source>
        <dbReference type="Pfam" id="PF03725"/>
    </source>
</evidence>
<feature type="domain" description="Exoribonuclease phosphorolytic" evidence="1">
    <location>
        <begin position="1"/>
        <end position="53"/>
    </location>
</feature>
<dbReference type="Gene3D" id="3.30.230.70">
    <property type="entry name" value="GHMP Kinase, N-terminal domain"/>
    <property type="match status" value="1"/>
</dbReference>
<gene>
    <name evidence="2" type="ORF">X975_17076</name>
</gene>
<feature type="non-terminal residue" evidence="2">
    <location>
        <position position="80"/>
    </location>
</feature>
<dbReference type="AlphaFoldDB" id="A0A087TVW5"/>
<dbReference type="InterPro" id="IPR027408">
    <property type="entry name" value="PNPase/RNase_PH_dom_sf"/>
</dbReference>
<protein>
    <recommendedName>
        <fullName evidence="1">Exoribonuclease phosphorolytic domain-containing protein</fullName>
    </recommendedName>
</protein>
<keyword evidence="3" id="KW-1185">Reference proteome</keyword>
<dbReference type="Pfam" id="PF03725">
    <property type="entry name" value="RNase_PH_C"/>
    <property type="match status" value="1"/>
</dbReference>
<dbReference type="EMBL" id="KK117001">
    <property type="protein sequence ID" value="KFM69254.1"/>
    <property type="molecule type" value="Genomic_DNA"/>
</dbReference>
<dbReference type="OrthoDB" id="272245at2759"/>
<reference evidence="2 3" key="1">
    <citation type="submission" date="2013-11" db="EMBL/GenBank/DDBJ databases">
        <title>Genome sequencing of Stegodyphus mimosarum.</title>
        <authorList>
            <person name="Bechsgaard J."/>
        </authorList>
    </citation>
    <scope>NUCLEOTIDE SEQUENCE [LARGE SCALE GENOMIC DNA]</scope>
</reference>
<dbReference type="Proteomes" id="UP000054359">
    <property type="component" value="Unassembled WGS sequence"/>
</dbReference>
<feature type="non-terminal residue" evidence="2">
    <location>
        <position position="1"/>
    </location>
</feature>
<name>A0A087TVW5_STEMI</name>
<evidence type="ECO:0000313" key="2">
    <source>
        <dbReference type="EMBL" id="KFM69254.1"/>
    </source>
</evidence>